<name>A0ABU8RR99_9SPHN</name>
<evidence type="ECO:0000313" key="2">
    <source>
        <dbReference type="EMBL" id="MEJ5975584.1"/>
    </source>
</evidence>
<gene>
    <name evidence="2" type="ORF">WG901_02985</name>
</gene>
<sequence length="84" mass="9368">MLAVLLTTLFTASGLLAASVMAASWRRYGRQALALRRELVDHSEWREVRVTIEEVTVRTSATVLHPQFRAVRRNPSRPALPAAA</sequence>
<proteinExistence type="predicted"/>
<evidence type="ECO:0000256" key="1">
    <source>
        <dbReference type="SAM" id="SignalP"/>
    </source>
</evidence>
<feature type="signal peptide" evidence="1">
    <location>
        <begin position="1"/>
        <end position="17"/>
    </location>
</feature>
<feature type="chain" id="PRO_5045845379" evidence="1">
    <location>
        <begin position="18"/>
        <end position="84"/>
    </location>
</feature>
<accession>A0ABU8RR99</accession>
<keyword evidence="1" id="KW-0732">Signal</keyword>
<comment type="caution">
    <text evidence="2">The sequence shown here is derived from an EMBL/GenBank/DDBJ whole genome shotgun (WGS) entry which is preliminary data.</text>
</comment>
<dbReference type="EMBL" id="JBBHJZ010000001">
    <property type="protein sequence ID" value="MEJ5975584.1"/>
    <property type="molecule type" value="Genomic_DNA"/>
</dbReference>
<reference evidence="2 3" key="1">
    <citation type="submission" date="2024-03" db="EMBL/GenBank/DDBJ databases">
        <authorList>
            <person name="Jo J.-H."/>
        </authorList>
    </citation>
    <scope>NUCLEOTIDE SEQUENCE [LARGE SCALE GENOMIC DNA]</scope>
    <source>
        <strain evidence="2 3">PS1R-30</strain>
    </source>
</reference>
<organism evidence="2 3">
    <name type="scientific">Novosphingobium anseongense</name>
    <dbReference type="NCBI Taxonomy" id="3133436"/>
    <lineage>
        <taxon>Bacteria</taxon>
        <taxon>Pseudomonadati</taxon>
        <taxon>Pseudomonadota</taxon>
        <taxon>Alphaproteobacteria</taxon>
        <taxon>Sphingomonadales</taxon>
        <taxon>Sphingomonadaceae</taxon>
        <taxon>Novosphingobium</taxon>
    </lineage>
</organism>
<dbReference type="RefSeq" id="WP_339585524.1">
    <property type="nucleotide sequence ID" value="NZ_JBBHJZ010000001.1"/>
</dbReference>
<protein>
    <submittedName>
        <fullName evidence="2">Uncharacterized protein</fullName>
    </submittedName>
</protein>
<evidence type="ECO:0000313" key="3">
    <source>
        <dbReference type="Proteomes" id="UP001361239"/>
    </source>
</evidence>
<dbReference type="Proteomes" id="UP001361239">
    <property type="component" value="Unassembled WGS sequence"/>
</dbReference>
<keyword evidence="3" id="KW-1185">Reference proteome</keyword>